<comment type="caution">
    <text evidence="1">The sequence shown here is derived from an EMBL/GenBank/DDBJ whole genome shotgun (WGS) entry which is preliminary data.</text>
</comment>
<evidence type="ECO:0000313" key="2">
    <source>
        <dbReference type="Proteomes" id="UP000754226"/>
    </source>
</evidence>
<protein>
    <submittedName>
        <fullName evidence="1">Uncharacterized protein</fullName>
    </submittedName>
</protein>
<gene>
    <name evidence="1" type="ORF">KHX13_04905</name>
</gene>
<dbReference type="Proteomes" id="UP000754226">
    <property type="component" value="Unassembled WGS sequence"/>
</dbReference>
<organism evidence="1 2">
    <name type="scientific">Acidaminococcus intestini</name>
    <dbReference type="NCBI Taxonomy" id="187327"/>
    <lineage>
        <taxon>Bacteria</taxon>
        <taxon>Bacillati</taxon>
        <taxon>Bacillota</taxon>
        <taxon>Negativicutes</taxon>
        <taxon>Acidaminococcales</taxon>
        <taxon>Acidaminococcaceae</taxon>
        <taxon>Acidaminococcus</taxon>
    </lineage>
</organism>
<dbReference type="AlphaFoldDB" id="A0A943EDG2"/>
<accession>A0A943EDG2</accession>
<name>A0A943EDG2_9FIRM</name>
<sequence>MSEFTDGTMTGNTLSMVDMEKRLEALPTTDKVNALIKQAITDLLNSGDVAVNGTQFKVVADNKISNDSTWNNFTYTAKESGWYSMYCSGPKSGTGSAFMRINNTRAKESRVTGNGARDICPGPIWVKAGETILYGCIYFGECELQVATREE</sequence>
<reference evidence="1" key="1">
    <citation type="submission" date="2021-02" db="EMBL/GenBank/DDBJ databases">
        <title>Infant gut strain persistence is associated with maternal origin, phylogeny, and functional potential including surface adhesion and iron acquisition.</title>
        <authorList>
            <person name="Lou Y.C."/>
        </authorList>
    </citation>
    <scope>NUCLEOTIDE SEQUENCE</scope>
    <source>
        <strain evidence="1">L3_106_000M1_dasL3_106_000M1_concoct_15</strain>
    </source>
</reference>
<proteinExistence type="predicted"/>
<dbReference type="EMBL" id="JAGZCZ010000005">
    <property type="protein sequence ID" value="MBS5519656.1"/>
    <property type="molecule type" value="Genomic_DNA"/>
</dbReference>
<evidence type="ECO:0000313" key="1">
    <source>
        <dbReference type="EMBL" id="MBS5519656.1"/>
    </source>
</evidence>